<dbReference type="EMBL" id="CP011367">
    <property type="protein sequence ID" value="AKJ95447.1"/>
    <property type="molecule type" value="Genomic_DNA"/>
</dbReference>
<evidence type="ECO:0000256" key="3">
    <source>
        <dbReference type="ARBA" id="ARBA00022777"/>
    </source>
</evidence>
<dbReference type="SMART" id="SM00065">
    <property type="entry name" value="GAF"/>
    <property type="match status" value="1"/>
</dbReference>
<dbReference type="STRING" id="106634.TVD_08790"/>
<dbReference type="Gene3D" id="1.10.510.10">
    <property type="entry name" value="Transferase(Phosphotransferase) domain 1"/>
    <property type="match status" value="1"/>
</dbReference>
<protein>
    <submittedName>
        <fullName evidence="7">Serine/threonine protein kinase</fullName>
    </submittedName>
</protein>
<keyword evidence="7" id="KW-0723">Serine/threonine-protein kinase</keyword>
<organism evidence="7 8">
    <name type="scientific">Thioalkalivibrio versutus</name>
    <dbReference type="NCBI Taxonomy" id="106634"/>
    <lineage>
        <taxon>Bacteria</taxon>
        <taxon>Pseudomonadati</taxon>
        <taxon>Pseudomonadota</taxon>
        <taxon>Gammaproteobacteria</taxon>
        <taxon>Chromatiales</taxon>
        <taxon>Ectothiorhodospiraceae</taxon>
        <taxon>Thioalkalivibrio</taxon>
    </lineage>
</organism>
<name>A0A0G3G7H5_9GAMM</name>
<dbReference type="PANTHER" id="PTHR43289">
    <property type="entry name" value="MITOGEN-ACTIVATED PROTEIN KINASE KINASE KINASE 20-RELATED"/>
    <property type="match status" value="1"/>
</dbReference>
<evidence type="ECO:0000313" key="8">
    <source>
        <dbReference type="Proteomes" id="UP000064201"/>
    </source>
</evidence>
<dbReference type="Pfam" id="PF00069">
    <property type="entry name" value="Pkinase"/>
    <property type="match status" value="1"/>
</dbReference>
<dbReference type="InterPro" id="IPR013976">
    <property type="entry name" value="HDOD"/>
</dbReference>
<keyword evidence="8" id="KW-1185">Reference proteome</keyword>
<dbReference type="AlphaFoldDB" id="A0A0G3G7H5"/>
<dbReference type="PATRIC" id="fig|106634.4.peg.1797"/>
<dbReference type="SUPFAM" id="SSF55781">
    <property type="entry name" value="GAF domain-like"/>
    <property type="match status" value="1"/>
</dbReference>
<dbReference type="PANTHER" id="PTHR43289:SF34">
    <property type="entry name" value="SERINE_THREONINE-PROTEIN KINASE YBDM-RELATED"/>
    <property type="match status" value="1"/>
</dbReference>
<dbReference type="RefSeq" id="WP_047251380.1">
    <property type="nucleotide sequence ID" value="NZ_CP011367.1"/>
</dbReference>
<dbReference type="InterPro" id="IPR011009">
    <property type="entry name" value="Kinase-like_dom_sf"/>
</dbReference>
<keyword evidence="1" id="KW-0808">Transferase</keyword>
<reference evidence="7 8" key="1">
    <citation type="submission" date="2015-04" db="EMBL/GenBank/DDBJ databases">
        <title>Complete Sequence for the Genome of the Thioalkalivibrio versutus D301.</title>
        <authorList>
            <person name="Mu T."/>
            <person name="Zhou J."/>
            <person name="Xu X."/>
        </authorList>
    </citation>
    <scope>NUCLEOTIDE SEQUENCE [LARGE SCALE GENOMIC DNA]</scope>
    <source>
        <strain evidence="7 8">D301</strain>
    </source>
</reference>
<dbReference type="InterPro" id="IPR000719">
    <property type="entry name" value="Prot_kinase_dom"/>
</dbReference>
<dbReference type="SUPFAM" id="SSF109604">
    <property type="entry name" value="HD-domain/PDEase-like"/>
    <property type="match status" value="1"/>
</dbReference>
<evidence type="ECO:0000313" key="7">
    <source>
        <dbReference type="EMBL" id="AKJ95447.1"/>
    </source>
</evidence>
<dbReference type="Proteomes" id="UP000064201">
    <property type="component" value="Chromosome"/>
</dbReference>
<evidence type="ECO:0000259" key="5">
    <source>
        <dbReference type="PROSITE" id="PS50011"/>
    </source>
</evidence>
<evidence type="ECO:0000256" key="4">
    <source>
        <dbReference type="ARBA" id="ARBA00022840"/>
    </source>
</evidence>
<keyword evidence="4" id="KW-0067">ATP-binding</keyword>
<dbReference type="GO" id="GO:0004674">
    <property type="term" value="F:protein serine/threonine kinase activity"/>
    <property type="evidence" value="ECO:0007669"/>
    <property type="project" value="UniProtKB-KW"/>
</dbReference>
<dbReference type="KEGG" id="tvr:TVD_08790"/>
<evidence type="ECO:0000256" key="1">
    <source>
        <dbReference type="ARBA" id="ARBA00022679"/>
    </source>
</evidence>
<dbReference type="PROSITE" id="PS50011">
    <property type="entry name" value="PROTEIN_KINASE_DOM"/>
    <property type="match status" value="1"/>
</dbReference>
<accession>A0A0G3G7H5</accession>
<dbReference type="GO" id="GO:0005524">
    <property type="term" value="F:ATP binding"/>
    <property type="evidence" value="ECO:0007669"/>
    <property type="project" value="UniProtKB-KW"/>
</dbReference>
<dbReference type="Gene3D" id="3.30.200.20">
    <property type="entry name" value="Phosphorylase Kinase, domain 1"/>
    <property type="match status" value="1"/>
</dbReference>
<dbReference type="CDD" id="cd14014">
    <property type="entry name" value="STKc_PknB_like"/>
    <property type="match status" value="1"/>
</dbReference>
<dbReference type="Pfam" id="PF08668">
    <property type="entry name" value="HDOD"/>
    <property type="match status" value="1"/>
</dbReference>
<dbReference type="SUPFAM" id="SSF56112">
    <property type="entry name" value="Protein kinase-like (PK-like)"/>
    <property type="match status" value="1"/>
</dbReference>
<dbReference type="InterPro" id="IPR003018">
    <property type="entry name" value="GAF"/>
</dbReference>
<evidence type="ECO:0000259" key="6">
    <source>
        <dbReference type="PROSITE" id="PS51833"/>
    </source>
</evidence>
<evidence type="ECO:0000256" key="2">
    <source>
        <dbReference type="ARBA" id="ARBA00022741"/>
    </source>
</evidence>
<gene>
    <name evidence="7" type="ORF">TVD_08790</name>
</gene>
<dbReference type="Gene3D" id="3.30.450.40">
    <property type="match status" value="1"/>
</dbReference>
<feature type="domain" description="Protein kinase" evidence="5">
    <location>
        <begin position="13"/>
        <end position="266"/>
    </location>
</feature>
<dbReference type="InterPro" id="IPR029016">
    <property type="entry name" value="GAF-like_dom_sf"/>
</dbReference>
<dbReference type="PROSITE" id="PS51833">
    <property type="entry name" value="HDOD"/>
    <property type="match status" value="1"/>
</dbReference>
<keyword evidence="3 7" id="KW-0418">Kinase</keyword>
<sequence>MVDRKAVPEIERFRITRTLGTSARDGLYVAHDPLLDRQVAIRTLTNVAADASTRQALLEDARRLSRFRHPNIAPIFEAGDYAEGVYLVFEYVEGETLEQILARGPLPIDRALALMRELLDAAAAAHEQGILHGALQPANVTVNPEGHARITGLGMALPDVAARGESHLPDTPYYLAPERLANEAATEGSDVFSLGALFFEMLTGERAFAGDSPAAIRQAMQAGALEPPSGRTGNGDERFDALVLRATRPDPAERFASAREFREALVVAVEGEGQTGDGSQDFILRRIRRKPDFPGISSHIREITQCSDDTMKRSVAELSNAVLKDYATTQKLLRLANSPFYSNFGGNIRTVSRAIVLLGFEQVRTAALGLVLFENLKGGRHSGRLMEALVGTLFSAMLARDLAEQVGGVESERAFVCALFHDIGRMLVLYYLPEEADEIRIRVGQGTGEGSAARQVLGISYEALARSVLEDWNFPREIVTSVERAPSGTLPAARDADQRLHRIVTLASEMGQCITQADRDQQGALLTDLRRRYERALGVDARGMQRAIKSGREHMDHFLTVVKLPPEGREPLNRLKANLGVQIDDSDAADIEAAEGSGEAAAAATADPAAQAAALMETLTDMLDSMVGGFELNTLMQTTLETLYQTLGLRRVMLMLADREHRVLVAHTAFGKDAETLSGRLRLALAGKGDILSLALEQKKDLVITDSHEASISRYIPDEFRQALDARSFLLLPLAVRDRCIGLLYLELPAGAAVEPTVLRALKAVRNQMALAIRQARD</sequence>
<dbReference type="Gene3D" id="1.10.3210.10">
    <property type="entry name" value="Hypothetical protein af1432"/>
    <property type="match status" value="1"/>
</dbReference>
<keyword evidence="2" id="KW-0547">Nucleotide-binding</keyword>
<proteinExistence type="predicted"/>
<dbReference type="Pfam" id="PF01590">
    <property type="entry name" value="GAF"/>
    <property type="match status" value="1"/>
</dbReference>
<dbReference type="OrthoDB" id="9770715at2"/>
<feature type="domain" description="HDOD" evidence="6">
    <location>
        <begin position="293"/>
        <end position="488"/>
    </location>
</feature>